<evidence type="ECO:0000256" key="2">
    <source>
        <dbReference type="ARBA" id="ARBA00022448"/>
    </source>
</evidence>
<keyword evidence="15" id="KW-1185">Reference proteome</keyword>
<keyword evidence="3 10" id="KW-1134">Transmembrane beta strand</keyword>
<evidence type="ECO:0000259" key="13">
    <source>
        <dbReference type="SMART" id="SM00965"/>
    </source>
</evidence>
<dbReference type="GO" id="GO:0009279">
    <property type="term" value="C:cell outer membrane"/>
    <property type="evidence" value="ECO:0007669"/>
    <property type="project" value="UniProtKB-SubCell"/>
</dbReference>
<dbReference type="Pfam" id="PF13715">
    <property type="entry name" value="CarbopepD_reg_2"/>
    <property type="match status" value="1"/>
</dbReference>
<dbReference type="AlphaFoldDB" id="A0A521B5L0"/>
<dbReference type="InterPro" id="IPR023997">
    <property type="entry name" value="TonB-dep_OMP_SusC/RagA_CS"/>
</dbReference>
<keyword evidence="12" id="KW-0732">Signal</keyword>
<organism evidence="14 15">
    <name type="scientific">Saccharicrinis carchari</name>
    <dbReference type="NCBI Taxonomy" id="1168039"/>
    <lineage>
        <taxon>Bacteria</taxon>
        <taxon>Pseudomonadati</taxon>
        <taxon>Bacteroidota</taxon>
        <taxon>Bacteroidia</taxon>
        <taxon>Marinilabiliales</taxon>
        <taxon>Marinilabiliaceae</taxon>
        <taxon>Saccharicrinis</taxon>
    </lineage>
</organism>
<keyword evidence="4" id="KW-0406">Ion transport</keyword>
<keyword evidence="4" id="KW-0410">Iron transport</keyword>
<dbReference type="GO" id="GO:0006826">
    <property type="term" value="P:iron ion transport"/>
    <property type="evidence" value="ECO:0007669"/>
    <property type="project" value="UniProtKB-KW"/>
</dbReference>
<keyword evidence="6" id="KW-0408">Iron</keyword>
<dbReference type="SUPFAM" id="SSF56935">
    <property type="entry name" value="Porins"/>
    <property type="match status" value="1"/>
</dbReference>
<keyword evidence="5 10" id="KW-0812">Transmembrane</keyword>
<dbReference type="NCBIfam" id="TIGR04056">
    <property type="entry name" value="OMP_RagA_SusC"/>
    <property type="match status" value="1"/>
</dbReference>
<dbReference type="Gene3D" id="2.40.170.20">
    <property type="entry name" value="TonB-dependent receptor, beta-barrel domain"/>
    <property type="match status" value="1"/>
</dbReference>
<protein>
    <submittedName>
        <fullName evidence="14">TonB-linked outer membrane protein, SusC/RagA family</fullName>
    </submittedName>
</protein>
<reference evidence="14 15" key="1">
    <citation type="submission" date="2017-05" db="EMBL/GenBank/DDBJ databases">
        <authorList>
            <person name="Varghese N."/>
            <person name="Submissions S."/>
        </authorList>
    </citation>
    <scope>NUCLEOTIDE SEQUENCE [LARGE SCALE GENOMIC DNA]</scope>
    <source>
        <strain evidence="14 15">DSM 27040</strain>
    </source>
</reference>
<evidence type="ECO:0000256" key="4">
    <source>
        <dbReference type="ARBA" id="ARBA00022496"/>
    </source>
</evidence>
<evidence type="ECO:0000256" key="3">
    <source>
        <dbReference type="ARBA" id="ARBA00022452"/>
    </source>
</evidence>
<comment type="subcellular location">
    <subcellularLocation>
        <location evidence="1 10">Cell outer membrane</location>
        <topology evidence="1 10">Multi-pass membrane protein</topology>
    </subcellularLocation>
</comment>
<dbReference type="Pfam" id="PF00593">
    <property type="entry name" value="TonB_dep_Rec_b-barrel"/>
    <property type="match status" value="1"/>
</dbReference>
<evidence type="ECO:0000256" key="12">
    <source>
        <dbReference type="SAM" id="SignalP"/>
    </source>
</evidence>
<keyword evidence="7 11" id="KW-0798">TonB box</keyword>
<proteinExistence type="inferred from homology"/>
<sequence length="1128" mass="125369">MKKMSNFWRRNYVPFSKQNRRVMKITLLLMLGAIFSLQASNSYSQNTRITVRESNTTVRDVLKVIEDKSEFYFAYNNKLIDVERQVDVDVEKEKISTVLDQLFRGTDVTYAILDRQIVLSSAKAMSGVQQAGQRTITGKVRDKLGEPVPGASIMVKGSTMGTITDMDGNYSLSEVPANATLVFSFIGMINQEVVLSGQSVVNITLEEETIGLDEVVAIGYGSAKKSDLSSSIATVTGLDKINSRAITSPSDFLQGNTAGVTVVQQGGDPTKTAKVVIRGVGSVSDESPLWVVDGMPYYGGAINPNDIETMSILKDAASAAIYGAQAASGVIVVTTKSGKSGKPKVSFDFFTGVQQAMNKPTPLNAEQQSWAYNTATDNSGASRLPAHDAAQNPWGAVTRTNWVDAIFRTAKVNNVNASVSGGGEKGRYMSSFNYQDKDGLLIGTNSKRFALRLKSAYDITDKITVGENFYMARTEAVGANTSSSYSGAIINAMYMPSAAPIRDEQGNFHGVAPEGSVFAGAYGDVYNPVALLSRPSTTNPITNMNANAYLDYKAFEGFKFRTSFAIDLRDDDYKKFTPRIPESGRRTDMNYMDQSWSNRNKWIWDNQINYERSYKKHNFNLTAVYSAQHTDYEYNVVNAQDFAREEEWYHYLKNAGEIVEWDSDVYEDALTSAIGRFRYNYASRYFFSASIRKDRSSRLAKENNSDVFSSLSAAWRLSEEPFLNDVDWLSSLKLRASWGEIGNIQSVNYYAYNVPMSSHRPYLGENPAYLPGYYVAQQSNRDLKWERSETYDLGLDATLFGGRLELVADYFEKTTHDMILTNAADPHTGVSDGPTSNVGNVKNKGFEGSLIYRNNDRQLKYSIGANFSTIDNELLDLDGYTSDYIYHSNNVRSSLFPFRSEPGQPLYSYHLVTSEGIFKTQAEIDAHTFNGAPIQPNAKPGDLKFTDANNDGKISDEDRVFHGNAFPTFTYAFNINLEYKGFDLAIILQGVEGSKAFNGYKYSTYNMSEQTYNRDNRILGAWSTSNPNSNIPRLQTSDDNRNFATNSTWYLEDASYLRMKNMTLGYTVPQNVLNKVIKGSNLRIYVTAENLFTITDYSGLDPEVGGIGLDVGSYPVARTLSTGLSFTF</sequence>
<dbReference type="PROSITE" id="PS52016">
    <property type="entry name" value="TONB_DEPENDENT_REC_3"/>
    <property type="match status" value="1"/>
</dbReference>
<keyword evidence="2 10" id="KW-0813">Transport</keyword>
<dbReference type="InterPro" id="IPR012910">
    <property type="entry name" value="Plug_dom"/>
</dbReference>
<dbReference type="SUPFAM" id="SSF49464">
    <property type="entry name" value="Carboxypeptidase regulatory domain-like"/>
    <property type="match status" value="1"/>
</dbReference>
<dbReference type="Pfam" id="PF07715">
    <property type="entry name" value="Plug"/>
    <property type="match status" value="1"/>
</dbReference>
<evidence type="ECO:0000256" key="9">
    <source>
        <dbReference type="ARBA" id="ARBA00023237"/>
    </source>
</evidence>
<name>A0A521B5L0_SACCC</name>
<dbReference type="Gene3D" id="2.60.40.1120">
    <property type="entry name" value="Carboxypeptidase-like, regulatory domain"/>
    <property type="match status" value="1"/>
</dbReference>
<comment type="similarity">
    <text evidence="10 11">Belongs to the TonB-dependent receptor family.</text>
</comment>
<evidence type="ECO:0000256" key="5">
    <source>
        <dbReference type="ARBA" id="ARBA00022692"/>
    </source>
</evidence>
<dbReference type="InterPro" id="IPR000531">
    <property type="entry name" value="Beta-barrel_TonB"/>
</dbReference>
<feature type="signal peptide" evidence="12">
    <location>
        <begin position="1"/>
        <end position="39"/>
    </location>
</feature>
<dbReference type="OrthoDB" id="1108421at2"/>
<dbReference type="InterPro" id="IPR037066">
    <property type="entry name" value="Plug_dom_sf"/>
</dbReference>
<evidence type="ECO:0000313" key="14">
    <source>
        <dbReference type="EMBL" id="SMO42369.1"/>
    </source>
</evidence>
<keyword evidence="9 10" id="KW-0998">Cell outer membrane</keyword>
<accession>A0A521B5L0</accession>
<gene>
    <name evidence="14" type="ORF">SAMN06265379_101725</name>
</gene>
<dbReference type="Proteomes" id="UP000319040">
    <property type="component" value="Unassembled WGS sequence"/>
</dbReference>
<dbReference type="InterPro" id="IPR023996">
    <property type="entry name" value="TonB-dep_OMP_SusC/RagA"/>
</dbReference>
<dbReference type="SMART" id="SM00965">
    <property type="entry name" value="STN"/>
    <property type="match status" value="1"/>
</dbReference>
<dbReference type="Gene3D" id="2.170.130.10">
    <property type="entry name" value="TonB-dependent receptor, plug domain"/>
    <property type="match status" value="1"/>
</dbReference>
<evidence type="ECO:0000256" key="11">
    <source>
        <dbReference type="RuleBase" id="RU003357"/>
    </source>
</evidence>
<dbReference type="Pfam" id="PF07660">
    <property type="entry name" value="STN"/>
    <property type="match status" value="1"/>
</dbReference>
<dbReference type="NCBIfam" id="TIGR04057">
    <property type="entry name" value="SusC_RagA_signa"/>
    <property type="match status" value="1"/>
</dbReference>
<evidence type="ECO:0000256" key="1">
    <source>
        <dbReference type="ARBA" id="ARBA00004571"/>
    </source>
</evidence>
<dbReference type="InterPro" id="IPR011662">
    <property type="entry name" value="Secretin/TonB_short_N"/>
</dbReference>
<dbReference type="InterPro" id="IPR039426">
    <property type="entry name" value="TonB-dep_rcpt-like"/>
</dbReference>
<dbReference type="InterPro" id="IPR036942">
    <property type="entry name" value="Beta-barrel_TonB_sf"/>
</dbReference>
<evidence type="ECO:0000256" key="8">
    <source>
        <dbReference type="ARBA" id="ARBA00023136"/>
    </source>
</evidence>
<evidence type="ECO:0000313" key="15">
    <source>
        <dbReference type="Proteomes" id="UP000319040"/>
    </source>
</evidence>
<dbReference type="EMBL" id="FXTB01000001">
    <property type="protein sequence ID" value="SMO42369.1"/>
    <property type="molecule type" value="Genomic_DNA"/>
</dbReference>
<evidence type="ECO:0000256" key="10">
    <source>
        <dbReference type="PROSITE-ProRule" id="PRU01360"/>
    </source>
</evidence>
<evidence type="ECO:0000256" key="7">
    <source>
        <dbReference type="ARBA" id="ARBA00023077"/>
    </source>
</evidence>
<dbReference type="FunFam" id="2.60.40.1120:FF:000003">
    <property type="entry name" value="Outer membrane protein Omp121"/>
    <property type="match status" value="1"/>
</dbReference>
<feature type="domain" description="Secretin/TonB short N-terminal" evidence="13">
    <location>
        <begin position="71"/>
        <end position="122"/>
    </location>
</feature>
<keyword evidence="8 10" id="KW-0472">Membrane</keyword>
<evidence type="ECO:0000256" key="6">
    <source>
        <dbReference type="ARBA" id="ARBA00023004"/>
    </source>
</evidence>
<dbReference type="InterPro" id="IPR008969">
    <property type="entry name" value="CarboxyPept-like_regulatory"/>
</dbReference>
<feature type="chain" id="PRO_5021856843" evidence="12">
    <location>
        <begin position="40"/>
        <end position="1128"/>
    </location>
</feature>